<dbReference type="InterPro" id="IPR029063">
    <property type="entry name" value="SAM-dependent_MTases_sf"/>
</dbReference>
<dbReference type="AlphaFoldDB" id="A0A9W7L8Z8"/>
<evidence type="ECO:0008006" key="4">
    <source>
        <dbReference type="Google" id="ProtNLM"/>
    </source>
</evidence>
<accession>A0A9W7L8Z8</accession>
<feature type="compositionally biased region" description="Polar residues" evidence="1">
    <location>
        <begin position="438"/>
        <end position="447"/>
    </location>
</feature>
<evidence type="ECO:0000313" key="3">
    <source>
        <dbReference type="Proteomes" id="UP001165065"/>
    </source>
</evidence>
<name>A0A9W7L8Z8_9STRA</name>
<sequence>MAVANEMKGWGRNIERMACIGVGGTNIDFWHSFLAGWSSSGGGVRVYYQGESDCVPLPPSSSLSYLPSLRSVLSVVQGDGTLVVIGPTLIRKTLRPSLDNVREKLREECEGMGGIYVTARGLGLCSDGIHLNGRGTKGLARRIREAFVEPTVGEGRMAAGDFGEVFDRCVVEGRRRAALDMTGSWGGWRGKGDWRMANYTYGEIDRRSVVDMLEASGAGEGGRGKVTVADLGCGTGKVLLAAIIWGLINGVEVSVVGVDRMDAYVKEGRESVEALKEQFPCWKGGSEFITGDFVERSNAWRGADVVVCCSTCYDEMLMNAIEDKVKGEGKEGQLVFTLDKKLGGKEEEDKTPLEDKAAIDSSKDKATIDPSKDKIPPTPTPAPTPTCTPPPAPNSAPTTPTPLTPALIGVTEAFGSWGLCVGYLHRMVKPEDKDAAESESTSTNTLASRLKEKMVKQGE</sequence>
<dbReference type="SUPFAM" id="SSF53335">
    <property type="entry name" value="S-adenosyl-L-methionine-dependent methyltransferases"/>
    <property type="match status" value="1"/>
</dbReference>
<feature type="compositionally biased region" description="Basic and acidic residues" evidence="1">
    <location>
        <begin position="346"/>
        <end position="375"/>
    </location>
</feature>
<dbReference type="SUPFAM" id="SSF52266">
    <property type="entry name" value="SGNH hydrolase"/>
    <property type="match status" value="1"/>
</dbReference>
<dbReference type="OrthoDB" id="42638at2759"/>
<feature type="region of interest" description="Disordered" evidence="1">
    <location>
        <begin position="432"/>
        <end position="459"/>
    </location>
</feature>
<keyword evidence="3" id="KW-1185">Reference proteome</keyword>
<feature type="region of interest" description="Disordered" evidence="1">
    <location>
        <begin position="346"/>
        <end position="404"/>
    </location>
</feature>
<dbReference type="CDD" id="cd02440">
    <property type="entry name" value="AdoMet_MTases"/>
    <property type="match status" value="1"/>
</dbReference>
<evidence type="ECO:0000256" key="1">
    <source>
        <dbReference type="SAM" id="MobiDB-lite"/>
    </source>
</evidence>
<dbReference type="EMBL" id="BRYA01000096">
    <property type="protein sequence ID" value="GMI39043.1"/>
    <property type="molecule type" value="Genomic_DNA"/>
</dbReference>
<dbReference type="Gene3D" id="3.40.50.150">
    <property type="entry name" value="Vaccinia Virus protein VP39"/>
    <property type="match status" value="1"/>
</dbReference>
<evidence type="ECO:0000313" key="2">
    <source>
        <dbReference type="EMBL" id="GMI39043.1"/>
    </source>
</evidence>
<feature type="compositionally biased region" description="Pro residues" evidence="1">
    <location>
        <begin position="376"/>
        <end position="403"/>
    </location>
</feature>
<reference evidence="3" key="1">
    <citation type="journal article" date="2023" name="Commun. Biol.">
        <title>Genome analysis of Parmales, the sister group of diatoms, reveals the evolutionary specialization of diatoms from phago-mixotrophs to photoautotrophs.</title>
        <authorList>
            <person name="Ban H."/>
            <person name="Sato S."/>
            <person name="Yoshikawa S."/>
            <person name="Yamada K."/>
            <person name="Nakamura Y."/>
            <person name="Ichinomiya M."/>
            <person name="Sato N."/>
            <person name="Blanc-Mathieu R."/>
            <person name="Endo H."/>
            <person name="Kuwata A."/>
            <person name="Ogata H."/>
        </authorList>
    </citation>
    <scope>NUCLEOTIDE SEQUENCE [LARGE SCALE GENOMIC DNA]</scope>
</reference>
<gene>
    <name evidence="2" type="ORF">TrCOL_g10892</name>
</gene>
<dbReference type="Proteomes" id="UP001165065">
    <property type="component" value="Unassembled WGS sequence"/>
</dbReference>
<comment type="caution">
    <text evidence="2">The sequence shown here is derived from an EMBL/GenBank/DDBJ whole genome shotgun (WGS) entry which is preliminary data.</text>
</comment>
<protein>
    <recommendedName>
        <fullName evidence="4">Methyltransferase domain-containing protein</fullName>
    </recommendedName>
</protein>
<proteinExistence type="predicted"/>
<organism evidence="2 3">
    <name type="scientific">Triparma columacea</name>
    <dbReference type="NCBI Taxonomy" id="722753"/>
    <lineage>
        <taxon>Eukaryota</taxon>
        <taxon>Sar</taxon>
        <taxon>Stramenopiles</taxon>
        <taxon>Ochrophyta</taxon>
        <taxon>Bolidophyceae</taxon>
        <taxon>Parmales</taxon>
        <taxon>Triparmaceae</taxon>
        <taxon>Triparma</taxon>
    </lineage>
</organism>
<feature type="compositionally biased region" description="Basic and acidic residues" evidence="1">
    <location>
        <begin position="449"/>
        <end position="459"/>
    </location>
</feature>